<organism evidence="10 11">
    <name type="scientific">Pythium insidiosum</name>
    <name type="common">Pythiosis disease agent</name>
    <dbReference type="NCBI Taxonomy" id="114742"/>
    <lineage>
        <taxon>Eukaryota</taxon>
        <taxon>Sar</taxon>
        <taxon>Stramenopiles</taxon>
        <taxon>Oomycota</taxon>
        <taxon>Peronosporomycetes</taxon>
        <taxon>Pythiales</taxon>
        <taxon>Pythiaceae</taxon>
        <taxon>Pythium</taxon>
    </lineage>
</organism>
<keyword evidence="8" id="KW-0732">Signal</keyword>
<keyword evidence="4 7" id="KW-1133">Transmembrane helix</keyword>
<dbReference type="PANTHER" id="PTHR31142:SF3">
    <property type="entry name" value="THH1_TOM1_TOM3 DOMAIN-CONTAINING PROTEIN"/>
    <property type="match status" value="1"/>
</dbReference>
<dbReference type="EMBL" id="JAKCXM010000030">
    <property type="protein sequence ID" value="KAJ0406643.1"/>
    <property type="molecule type" value="Genomic_DNA"/>
</dbReference>
<evidence type="ECO:0000313" key="11">
    <source>
        <dbReference type="Proteomes" id="UP001209570"/>
    </source>
</evidence>
<name>A0AAD5QDE9_PYTIN</name>
<feature type="chain" id="PRO_5042268324" description="THH1/TOM1/TOM3 domain-containing protein" evidence="8">
    <location>
        <begin position="28"/>
        <end position="512"/>
    </location>
</feature>
<reference evidence="10" key="1">
    <citation type="submission" date="2021-12" db="EMBL/GenBank/DDBJ databases">
        <title>Prjna785345.</title>
        <authorList>
            <person name="Rujirawat T."/>
            <person name="Krajaejun T."/>
        </authorList>
    </citation>
    <scope>NUCLEOTIDE SEQUENCE</scope>
    <source>
        <strain evidence="10">Pi057C3</strain>
    </source>
</reference>
<evidence type="ECO:0000256" key="4">
    <source>
        <dbReference type="ARBA" id="ARBA00022989"/>
    </source>
</evidence>
<comment type="subcellular location">
    <subcellularLocation>
        <location evidence="1">Endomembrane system</location>
        <topology evidence="1">Multi-pass membrane protein</topology>
    </subcellularLocation>
</comment>
<comment type="caution">
    <text evidence="10">The sequence shown here is derived from an EMBL/GenBank/DDBJ whole genome shotgun (WGS) entry which is preliminary data.</text>
</comment>
<dbReference type="AlphaFoldDB" id="A0AAD5QDE9"/>
<feature type="compositionally biased region" description="Low complexity" evidence="6">
    <location>
        <begin position="404"/>
        <end position="423"/>
    </location>
</feature>
<dbReference type="Proteomes" id="UP001209570">
    <property type="component" value="Unassembled WGS sequence"/>
</dbReference>
<feature type="region of interest" description="Disordered" evidence="6">
    <location>
        <begin position="404"/>
        <end position="447"/>
    </location>
</feature>
<feature type="transmembrane region" description="Helical" evidence="7">
    <location>
        <begin position="169"/>
        <end position="191"/>
    </location>
</feature>
<feature type="domain" description="THH1/TOM1/TOM3" evidence="9">
    <location>
        <begin position="168"/>
        <end position="295"/>
    </location>
</feature>
<gene>
    <name evidence="10" type="ORF">P43SY_009754</name>
</gene>
<dbReference type="GO" id="GO:0012505">
    <property type="term" value="C:endomembrane system"/>
    <property type="evidence" value="ECO:0007669"/>
    <property type="project" value="UniProtKB-SubCell"/>
</dbReference>
<keyword evidence="11" id="KW-1185">Reference proteome</keyword>
<protein>
    <recommendedName>
        <fullName evidence="9">THH1/TOM1/TOM3 domain-containing protein</fullName>
    </recommendedName>
</protein>
<feature type="signal peptide" evidence="8">
    <location>
        <begin position="1"/>
        <end position="27"/>
    </location>
</feature>
<dbReference type="PANTHER" id="PTHR31142">
    <property type="entry name" value="TOBAMOVIRUS MULTIPLICATION PROTEIN 1-LIKE ISOFORM X1"/>
    <property type="match status" value="1"/>
</dbReference>
<feature type="transmembrane region" description="Helical" evidence="7">
    <location>
        <begin position="241"/>
        <end position="260"/>
    </location>
</feature>
<comment type="similarity">
    <text evidence="2">Belongs to the plant tobamovirus multiplication TOM1 protein family.</text>
</comment>
<evidence type="ECO:0000313" key="10">
    <source>
        <dbReference type="EMBL" id="KAJ0406643.1"/>
    </source>
</evidence>
<feature type="transmembrane region" description="Helical" evidence="7">
    <location>
        <begin position="272"/>
        <end position="290"/>
    </location>
</feature>
<evidence type="ECO:0000256" key="6">
    <source>
        <dbReference type="SAM" id="MobiDB-lite"/>
    </source>
</evidence>
<proteinExistence type="inferred from homology"/>
<evidence type="ECO:0000256" key="8">
    <source>
        <dbReference type="SAM" id="SignalP"/>
    </source>
</evidence>
<evidence type="ECO:0000256" key="7">
    <source>
        <dbReference type="SAM" id="Phobius"/>
    </source>
</evidence>
<accession>A0AAD5QDE9</accession>
<evidence type="ECO:0000259" key="9">
    <source>
        <dbReference type="Pfam" id="PF06454"/>
    </source>
</evidence>
<feature type="transmembrane region" description="Helical" evidence="7">
    <location>
        <begin position="203"/>
        <end position="229"/>
    </location>
</feature>
<evidence type="ECO:0000256" key="5">
    <source>
        <dbReference type="ARBA" id="ARBA00023136"/>
    </source>
</evidence>
<evidence type="ECO:0000256" key="2">
    <source>
        <dbReference type="ARBA" id="ARBA00006779"/>
    </source>
</evidence>
<keyword evidence="5 7" id="KW-0472">Membrane</keyword>
<dbReference type="Pfam" id="PF06454">
    <property type="entry name" value="THH1_TOM1-3_dom"/>
    <property type="match status" value="1"/>
</dbReference>
<feature type="compositionally biased region" description="Polar residues" evidence="6">
    <location>
        <begin position="437"/>
        <end position="447"/>
    </location>
</feature>
<feature type="transmembrane region" description="Helical" evidence="7">
    <location>
        <begin position="375"/>
        <end position="396"/>
    </location>
</feature>
<feature type="region of interest" description="Disordered" evidence="6">
    <location>
        <begin position="492"/>
        <end position="512"/>
    </location>
</feature>
<dbReference type="InterPro" id="IPR009457">
    <property type="entry name" value="THH1/TOM1/TOM3_dom"/>
</dbReference>
<keyword evidence="3 7" id="KW-0812">Transmembrane</keyword>
<sequence>MTLTLVAAARRRCVTLAALALLPLARAAEKTLRATASATASADTNANATATRGAAPDALHSLGLWNRVFMGSTIVLFLLLTLVAGREIWTEIYSRRAAAAAASSNASATAAAAAGAGTSASANVGPKGSGMYGATTPMGAPLGVTASASLLEDEASASLSTGAEMRHRFFLLLVAASAIRVCSLIVQVSTLQVAAAAPRLLTLFLWLPSLLFVSMYGLVLLFWAQLCYACWGKAYPWPRRVFFAFNVLLYSAFVVLLLAMRSADAFWQGCDLLLGCVYALGLVGMLYYSVRLIQFFRSHGPDEEFFFDLPTNAASPYRRAATSPRQIVLRRITAVCIILSVLFAVKAVYLVTMGLKGSSSEGAAELHSPIGVHHVGSQFVVHFVTEFVPGALLVFITRKQRKSASSASQPSNSKQSTAAAGAGKPTTPSFGLRGRTHSSNNSIYQDDTVGSGSLSGYQYQAAVRGYGTSTVPGAARGPTTGYYGNDNGLLSATNPSVNHSTTAGTSSSSAYV</sequence>
<feature type="compositionally biased region" description="Low complexity" evidence="6">
    <location>
        <begin position="500"/>
        <end position="512"/>
    </location>
</feature>
<evidence type="ECO:0000256" key="1">
    <source>
        <dbReference type="ARBA" id="ARBA00004127"/>
    </source>
</evidence>
<feature type="transmembrane region" description="Helical" evidence="7">
    <location>
        <begin position="332"/>
        <end position="355"/>
    </location>
</feature>
<dbReference type="InterPro" id="IPR040226">
    <property type="entry name" value="THH1/TOM1/TOM3"/>
</dbReference>
<feature type="transmembrane region" description="Helical" evidence="7">
    <location>
        <begin position="64"/>
        <end position="85"/>
    </location>
</feature>
<evidence type="ECO:0000256" key="3">
    <source>
        <dbReference type="ARBA" id="ARBA00022692"/>
    </source>
</evidence>